<dbReference type="EMBL" id="CM003372">
    <property type="protein sequence ID" value="KOM35192.1"/>
    <property type="molecule type" value="Genomic_DNA"/>
</dbReference>
<proteinExistence type="predicted"/>
<sequence>MVTPLSISFSPPPMIHRATTTDHLPELHLAMIGHIHLSWSPKLIIGSDTKCREISFYFASHSHSSLPFVSSLSLAFLGTPHSHFSVFKIRAGRGHYCGWFSLALKQYEGIVVVVVGLRFWHPCVGQNLSTGSISVIIAIPIFLCEVRFGVLQTFEAFSFEGNIDLCGEQLNKSCPGDYSTAKAEAGTEKDGDDSDLYEALYISMGCRLWHRASTTDYPEQPTFIVLRPDRDDSDGVVAGRFWNSNDGGGGGGDGSGGDCNDNGSDGCRRPWS</sequence>
<accession>A0A0L9TXR4</accession>
<dbReference type="Gramene" id="KOM35192">
    <property type="protein sequence ID" value="KOM35192"/>
    <property type="gene ID" value="LR48_Vigan02g134200"/>
</dbReference>
<evidence type="ECO:0000256" key="1">
    <source>
        <dbReference type="SAM" id="MobiDB-lite"/>
    </source>
</evidence>
<protein>
    <submittedName>
        <fullName evidence="2">Uncharacterized protein</fullName>
    </submittedName>
</protein>
<dbReference type="AlphaFoldDB" id="A0A0L9TXR4"/>
<evidence type="ECO:0000313" key="3">
    <source>
        <dbReference type="Proteomes" id="UP000053144"/>
    </source>
</evidence>
<feature type="region of interest" description="Disordered" evidence="1">
    <location>
        <begin position="237"/>
        <end position="272"/>
    </location>
</feature>
<feature type="compositionally biased region" description="Gly residues" evidence="1">
    <location>
        <begin position="246"/>
        <end position="257"/>
    </location>
</feature>
<reference evidence="3" key="1">
    <citation type="journal article" date="2015" name="Proc. Natl. Acad. Sci. U.S.A.">
        <title>Genome sequencing of adzuki bean (Vigna angularis) provides insight into high starch and low fat accumulation and domestication.</title>
        <authorList>
            <person name="Yang K."/>
            <person name="Tian Z."/>
            <person name="Chen C."/>
            <person name="Luo L."/>
            <person name="Zhao B."/>
            <person name="Wang Z."/>
            <person name="Yu L."/>
            <person name="Li Y."/>
            <person name="Sun Y."/>
            <person name="Li W."/>
            <person name="Chen Y."/>
            <person name="Li Y."/>
            <person name="Zhang Y."/>
            <person name="Ai D."/>
            <person name="Zhao J."/>
            <person name="Shang C."/>
            <person name="Ma Y."/>
            <person name="Wu B."/>
            <person name="Wang M."/>
            <person name="Gao L."/>
            <person name="Sun D."/>
            <person name="Zhang P."/>
            <person name="Guo F."/>
            <person name="Wang W."/>
            <person name="Li Y."/>
            <person name="Wang J."/>
            <person name="Varshney R.K."/>
            <person name="Wang J."/>
            <person name="Ling H.Q."/>
            <person name="Wan P."/>
        </authorList>
    </citation>
    <scope>NUCLEOTIDE SEQUENCE</scope>
    <source>
        <strain evidence="3">cv. Jingnong 6</strain>
    </source>
</reference>
<organism evidence="2 3">
    <name type="scientific">Phaseolus angularis</name>
    <name type="common">Azuki bean</name>
    <name type="synonym">Vigna angularis</name>
    <dbReference type="NCBI Taxonomy" id="3914"/>
    <lineage>
        <taxon>Eukaryota</taxon>
        <taxon>Viridiplantae</taxon>
        <taxon>Streptophyta</taxon>
        <taxon>Embryophyta</taxon>
        <taxon>Tracheophyta</taxon>
        <taxon>Spermatophyta</taxon>
        <taxon>Magnoliopsida</taxon>
        <taxon>eudicotyledons</taxon>
        <taxon>Gunneridae</taxon>
        <taxon>Pentapetalae</taxon>
        <taxon>rosids</taxon>
        <taxon>fabids</taxon>
        <taxon>Fabales</taxon>
        <taxon>Fabaceae</taxon>
        <taxon>Papilionoideae</taxon>
        <taxon>50 kb inversion clade</taxon>
        <taxon>NPAAA clade</taxon>
        <taxon>indigoferoid/millettioid clade</taxon>
        <taxon>Phaseoleae</taxon>
        <taxon>Vigna</taxon>
    </lineage>
</organism>
<gene>
    <name evidence="2" type="ORF">LR48_Vigan02g134200</name>
</gene>
<name>A0A0L9TXR4_PHAAN</name>
<dbReference type="Proteomes" id="UP000053144">
    <property type="component" value="Chromosome 2"/>
</dbReference>
<evidence type="ECO:0000313" key="2">
    <source>
        <dbReference type="EMBL" id="KOM35192.1"/>
    </source>
</evidence>